<keyword evidence="6" id="KW-1185">Reference proteome</keyword>
<dbReference type="Gramene" id="PSR95654">
    <property type="protein sequence ID" value="PSR95654"/>
    <property type="gene ID" value="CEY00_Acc21678"/>
</dbReference>
<evidence type="ECO:0000256" key="3">
    <source>
        <dbReference type="ARBA" id="ARBA00023163"/>
    </source>
</evidence>
<reference evidence="6" key="2">
    <citation type="journal article" date="2018" name="BMC Genomics">
        <title>A manually annotated Actinidia chinensis var. chinensis (kiwifruit) genome highlights the challenges associated with draft genomes and gene prediction in plants.</title>
        <authorList>
            <person name="Pilkington S.M."/>
            <person name="Crowhurst R."/>
            <person name="Hilario E."/>
            <person name="Nardozza S."/>
            <person name="Fraser L."/>
            <person name="Peng Y."/>
            <person name="Gunaseelan K."/>
            <person name="Simpson R."/>
            <person name="Tahir J."/>
            <person name="Deroles S.C."/>
            <person name="Templeton K."/>
            <person name="Luo Z."/>
            <person name="Davy M."/>
            <person name="Cheng C."/>
            <person name="McNeilage M."/>
            <person name="Scaglione D."/>
            <person name="Liu Y."/>
            <person name="Zhang Q."/>
            <person name="Datson P."/>
            <person name="De Silva N."/>
            <person name="Gardiner S.E."/>
            <person name="Bassett H."/>
            <person name="Chagne D."/>
            <person name="McCallum J."/>
            <person name="Dzierzon H."/>
            <person name="Deng C."/>
            <person name="Wang Y.Y."/>
            <person name="Barron L."/>
            <person name="Manako K."/>
            <person name="Bowen J."/>
            <person name="Foster T.M."/>
            <person name="Erridge Z.A."/>
            <person name="Tiffin H."/>
            <person name="Waite C.N."/>
            <person name="Davies K.M."/>
            <person name="Grierson E.P."/>
            <person name="Laing W.A."/>
            <person name="Kirk R."/>
            <person name="Chen X."/>
            <person name="Wood M."/>
            <person name="Montefiori M."/>
            <person name="Brummell D.A."/>
            <person name="Schwinn K.E."/>
            <person name="Catanach A."/>
            <person name="Fullerton C."/>
            <person name="Li D."/>
            <person name="Meiyalaghan S."/>
            <person name="Nieuwenhuizen N."/>
            <person name="Read N."/>
            <person name="Prakash R."/>
            <person name="Hunter D."/>
            <person name="Zhang H."/>
            <person name="McKenzie M."/>
            <person name="Knabel M."/>
            <person name="Harris A."/>
            <person name="Allan A.C."/>
            <person name="Gleave A."/>
            <person name="Chen A."/>
            <person name="Janssen B.J."/>
            <person name="Plunkett B."/>
            <person name="Ampomah-Dwamena C."/>
            <person name="Voogd C."/>
            <person name="Leif D."/>
            <person name="Lafferty D."/>
            <person name="Souleyre E.J.F."/>
            <person name="Varkonyi-Gasic E."/>
            <person name="Gambi F."/>
            <person name="Hanley J."/>
            <person name="Yao J.L."/>
            <person name="Cheung J."/>
            <person name="David K.M."/>
            <person name="Warren B."/>
            <person name="Marsh K."/>
            <person name="Snowden K.C."/>
            <person name="Lin-Wang K."/>
            <person name="Brian L."/>
            <person name="Martinez-Sanchez M."/>
            <person name="Wang M."/>
            <person name="Ileperuma N."/>
            <person name="Macnee N."/>
            <person name="Campin R."/>
            <person name="McAtee P."/>
            <person name="Drummond R.S.M."/>
            <person name="Espley R.V."/>
            <person name="Ireland H.S."/>
            <person name="Wu R."/>
            <person name="Atkinson R.G."/>
            <person name="Karunairetnam S."/>
            <person name="Bulley S."/>
            <person name="Chunkath S."/>
            <person name="Hanley Z."/>
            <person name="Storey R."/>
            <person name="Thrimawithana A.H."/>
            <person name="Thomson S."/>
            <person name="David C."/>
            <person name="Testolin R."/>
            <person name="Huang H."/>
            <person name="Hellens R.P."/>
            <person name="Schaffer R.J."/>
        </authorList>
    </citation>
    <scope>NUCLEOTIDE SEQUENCE [LARGE SCALE GENOMIC DNA]</scope>
    <source>
        <strain evidence="6">cv. Red5</strain>
    </source>
</reference>
<dbReference type="STRING" id="1590841.A0A2R6PRE2"/>
<dbReference type="PANTHER" id="PTHR33388:SF2">
    <property type="entry name" value="PROTEIN SPOROCYTELESS"/>
    <property type="match status" value="1"/>
</dbReference>
<proteinExistence type="predicted"/>
<dbReference type="GO" id="GO:0003700">
    <property type="term" value="F:DNA-binding transcription factor activity"/>
    <property type="evidence" value="ECO:0007669"/>
    <property type="project" value="InterPro"/>
</dbReference>
<keyword evidence="1" id="KW-0678">Repressor</keyword>
<protein>
    <submittedName>
        <fullName evidence="5">Protein SPOROCYTELESS like</fullName>
    </submittedName>
</protein>
<feature type="compositionally biased region" description="Polar residues" evidence="4">
    <location>
        <begin position="1"/>
        <end position="11"/>
    </location>
</feature>
<dbReference type="EMBL" id="NKQK01000023">
    <property type="protein sequence ID" value="PSR95654.1"/>
    <property type="molecule type" value="Genomic_DNA"/>
</dbReference>
<reference evidence="5 6" key="1">
    <citation type="submission" date="2017-07" db="EMBL/GenBank/DDBJ databases">
        <title>An improved, manually edited Actinidia chinensis var. chinensis (kiwifruit) genome highlights the challenges associated with draft genomes and gene prediction in plants.</title>
        <authorList>
            <person name="Pilkington S."/>
            <person name="Crowhurst R."/>
            <person name="Hilario E."/>
            <person name="Nardozza S."/>
            <person name="Fraser L."/>
            <person name="Peng Y."/>
            <person name="Gunaseelan K."/>
            <person name="Simpson R."/>
            <person name="Tahir J."/>
            <person name="Deroles S."/>
            <person name="Templeton K."/>
            <person name="Luo Z."/>
            <person name="Davy M."/>
            <person name="Cheng C."/>
            <person name="Mcneilage M."/>
            <person name="Scaglione D."/>
            <person name="Liu Y."/>
            <person name="Zhang Q."/>
            <person name="Datson P."/>
            <person name="De Silva N."/>
            <person name="Gardiner S."/>
            <person name="Bassett H."/>
            <person name="Chagne D."/>
            <person name="Mccallum J."/>
            <person name="Dzierzon H."/>
            <person name="Deng C."/>
            <person name="Wang Y.-Y."/>
            <person name="Barron N."/>
            <person name="Manako K."/>
            <person name="Bowen J."/>
            <person name="Foster T."/>
            <person name="Erridge Z."/>
            <person name="Tiffin H."/>
            <person name="Waite C."/>
            <person name="Davies K."/>
            <person name="Grierson E."/>
            <person name="Laing W."/>
            <person name="Kirk R."/>
            <person name="Chen X."/>
            <person name="Wood M."/>
            <person name="Montefiori M."/>
            <person name="Brummell D."/>
            <person name="Schwinn K."/>
            <person name="Catanach A."/>
            <person name="Fullerton C."/>
            <person name="Li D."/>
            <person name="Meiyalaghan S."/>
            <person name="Nieuwenhuizen N."/>
            <person name="Read N."/>
            <person name="Prakash R."/>
            <person name="Hunter D."/>
            <person name="Zhang H."/>
            <person name="Mckenzie M."/>
            <person name="Knabel M."/>
            <person name="Harris A."/>
            <person name="Allan A."/>
            <person name="Chen A."/>
            <person name="Janssen B."/>
            <person name="Plunkett B."/>
            <person name="Dwamena C."/>
            <person name="Voogd C."/>
            <person name="Leif D."/>
            <person name="Lafferty D."/>
            <person name="Souleyre E."/>
            <person name="Varkonyi-Gasic E."/>
            <person name="Gambi F."/>
            <person name="Hanley J."/>
            <person name="Yao J.-L."/>
            <person name="Cheung J."/>
            <person name="David K."/>
            <person name="Warren B."/>
            <person name="Marsh K."/>
            <person name="Snowden K."/>
            <person name="Lin-Wang K."/>
            <person name="Brian L."/>
            <person name="Martinez-Sanchez M."/>
            <person name="Wang M."/>
            <person name="Ileperuma N."/>
            <person name="Macnee N."/>
            <person name="Campin R."/>
            <person name="Mcatee P."/>
            <person name="Drummond R."/>
            <person name="Espley R."/>
            <person name="Ireland H."/>
            <person name="Wu R."/>
            <person name="Atkinson R."/>
            <person name="Karunairetnam S."/>
            <person name="Bulley S."/>
            <person name="Chunkath S."/>
            <person name="Hanley Z."/>
            <person name="Storey R."/>
            <person name="Thrimawithana A."/>
            <person name="Thomson S."/>
            <person name="David C."/>
            <person name="Testolin R."/>
        </authorList>
    </citation>
    <scope>NUCLEOTIDE SEQUENCE [LARGE SCALE GENOMIC DNA]</scope>
    <source>
        <strain evidence="6">cv. Red5</strain>
        <tissue evidence="5">Young leaf</tissue>
    </source>
</reference>
<dbReference type="InParanoid" id="A0A2R6PRE2"/>
<organism evidence="5 6">
    <name type="scientific">Actinidia chinensis var. chinensis</name>
    <name type="common">Chinese soft-hair kiwi</name>
    <dbReference type="NCBI Taxonomy" id="1590841"/>
    <lineage>
        <taxon>Eukaryota</taxon>
        <taxon>Viridiplantae</taxon>
        <taxon>Streptophyta</taxon>
        <taxon>Embryophyta</taxon>
        <taxon>Tracheophyta</taxon>
        <taxon>Spermatophyta</taxon>
        <taxon>Magnoliopsida</taxon>
        <taxon>eudicotyledons</taxon>
        <taxon>Gunneridae</taxon>
        <taxon>Pentapetalae</taxon>
        <taxon>asterids</taxon>
        <taxon>Ericales</taxon>
        <taxon>Actinidiaceae</taxon>
        <taxon>Actinidia</taxon>
    </lineage>
</organism>
<dbReference type="AlphaFoldDB" id="A0A2R6PRE2"/>
<dbReference type="InterPro" id="IPR014855">
    <property type="entry name" value="NOZZLE"/>
</dbReference>
<evidence type="ECO:0000256" key="4">
    <source>
        <dbReference type="SAM" id="MobiDB-lite"/>
    </source>
</evidence>
<evidence type="ECO:0000313" key="5">
    <source>
        <dbReference type="EMBL" id="PSR95654.1"/>
    </source>
</evidence>
<accession>A0A2R6PRE2</accession>
<dbReference type="FunCoup" id="A0A2R6PRE2">
    <property type="interactions" value="24"/>
</dbReference>
<dbReference type="InterPro" id="IPR040356">
    <property type="entry name" value="SPEAR"/>
</dbReference>
<dbReference type="OrthoDB" id="1917522at2759"/>
<sequence>MNTSSRTQMEKNWSGFEPSSPRQRGRRRESKSNDSAQMKKKKPPQRGMGVAQLERLRLQERWAKMALNNSPLQSLSPYDHPFYPTNQALLLPRLANGQFCGPGFGGLISDTVRLDPYGVGAPNPDKTSRELSSMPTMRFYPDGPDPWGLCHKEKRVNGEDLGYHGMRAVNGDPSKVNGCDFLGFNLGNSPNIGGENGELGKREPSQASFSCSNGDQEVEVVGVKRKNLRVESVIMEYEFFPRQCGRGPSPNELDLEASVAVCVGDPLSGGLSLMTPTSSCFDASKSIDLSLKLSC</sequence>
<dbReference type="OMA" id="SVIMEYE"/>
<comment type="caution">
    <text evidence="5">The sequence shown here is derived from an EMBL/GenBank/DDBJ whole genome shotgun (WGS) entry which is preliminary data.</text>
</comment>
<feature type="region of interest" description="Disordered" evidence="4">
    <location>
        <begin position="1"/>
        <end position="50"/>
    </location>
</feature>
<dbReference type="Pfam" id="PF08744">
    <property type="entry name" value="NOZZLE"/>
    <property type="match status" value="1"/>
</dbReference>
<dbReference type="Proteomes" id="UP000241394">
    <property type="component" value="Chromosome LG23"/>
</dbReference>
<evidence type="ECO:0000256" key="1">
    <source>
        <dbReference type="ARBA" id="ARBA00022491"/>
    </source>
</evidence>
<gene>
    <name evidence="5" type="ORF">CEY00_Acc21678</name>
</gene>
<keyword evidence="3" id="KW-0804">Transcription</keyword>
<evidence type="ECO:0000313" key="6">
    <source>
        <dbReference type="Proteomes" id="UP000241394"/>
    </source>
</evidence>
<keyword evidence="2" id="KW-0805">Transcription regulation</keyword>
<dbReference type="PANTHER" id="PTHR33388">
    <property type="entry name" value="OS01G0212500 PROTEIN"/>
    <property type="match status" value="1"/>
</dbReference>
<evidence type="ECO:0000256" key="2">
    <source>
        <dbReference type="ARBA" id="ARBA00023015"/>
    </source>
</evidence>
<name>A0A2R6PRE2_ACTCC</name>